<proteinExistence type="predicted"/>
<dbReference type="GO" id="GO:0004386">
    <property type="term" value="F:helicase activity"/>
    <property type="evidence" value="ECO:0007669"/>
    <property type="project" value="UniProtKB-KW"/>
</dbReference>
<protein>
    <submittedName>
        <fullName evidence="1">Helicase protein</fullName>
    </submittedName>
</protein>
<keyword evidence="1" id="KW-0347">Helicase</keyword>
<name>W1X9T9_9ZZZZ</name>
<evidence type="ECO:0000313" key="1">
    <source>
        <dbReference type="EMBL" id="ETJ26240.1"/>
    </source>
</evidence>
<keyword evidence="1" id="KW-0067">ATP-binding</keyword>
<dbReference type="AlphaFoldDB" id="W1X9T9"/>
<comment type="caution">
    <text evidence="1">The sequence shown here is derived from an EMBL/GenBank/DDBJ whole genome shotgun (WGS) entry which is preliminary data.</text>
</comment>
<reference evidence="1" key="1">
    <citation type="submission" date="2013-12" db="EMBL/GenBank/DDBJ databases">
        <title>A Varibaculum cambriense genome reconstructed from a premature infant gut community with otherwise low bacterial novelty that shifts toward anaerobic metabolism during the third week of life.</title>
        <authorList>
            <person name="Brown C.T."/>
            <person name="Sharon I."/>
            <person name="Thomas B.C."/>
            <person name="Castelle C.J."/>
            <person name="Morowitz M.J."/>
            <person name="Banfield J.F."/>
        </authorList>
    </citation>
    <scope>NUCLEOTIDE SEQUENCE</scope>
</reference>
<feature type="non-terminal residue" evidence="1">
    <location>
        <position position="1"/>
    </location>
</feature>
<keyword evidence="1" id="KW-0547">Nucleotide-binding</keyword>
<feature type="non-terminal residue" evidence="1">
    <location>
        <position position="95"/>
    </location>
</feature>
<keyword evidence="1" id="KW-0378">Hydrolase</keyword>
<gene>
    <name evidence="1" type="ORF">Q604_UNBC17469G0001</name>
</gene>
<sequence length="95" mass="11204">GSKTSVLNKKETLLAGQKQELLKEEFKNWIFNDQERRNRLVKIYNERFNSIRNREYDGSKLSLEGMTTEIDLRSHQRNAIARSLYGGNTFVSFKF</sequence>
<organism evidence="1">
    <name type="scientific">human gut metagenome</name>
    <dbReference type="NCBI Taxonomy" id="408170"/>
    <lineage>
        <taxon>unclassified sequences</taxon>
        <taxon>metagenomes</taxon>
        <taxon>organismal metagenomes</taxon>
    </lineage>
</organism>
<accession>W1X9T9</accession>
<dbReference type="EMBL" id="AZMM01017469">
    <property type="protein sequence ID" value="ETJ26240.1"/>
    <property type="molecule type" value="Genomic_DNA"/>
</dbReference>